<dbReference type="RefSeq" id="WP_201949672.1">
    <property type="nucleotide sequence ID" value="NZ_JAERRJ010000008.1"/>
</dbReference>
<name>A0ABS1M8Y3_9NOCA</name>
<feature type="domain" description="HTH luxR-type" evidence="4">
    <location>
        <begin position="282"/>
        <end position="347"/>
    </location>
</feature>
<proteinExistence type="predicted"/>
<dbReference type="InterPro" id="IPR036388">
    <property type="entry name" value="WH-like_DNA-bd_sf"/>
</dbReference>
<comment type="caution">
    <text evidence="5">The sequence shown here is derived from an EMBL/GenBank/DDBJ whole genome shotgun (WGS) entry which is preliminary data.</text>
</comment>
<dbReference type="CDD" id="cd06170">
    <property type="entry name" value="LuxR_C_like"/>
    <property type="match status" value="1"/>
</dbReference>
<dbReference type="Proteomes" id="UP000602198">
    <property type="component" value="Unassembled WGS sequence"/>
</dbReference>
<organism evidence="5 6">
    <name type="scientific">Nocardia acididurans</name>
    <dbReference type="NCBI Taxonomy" id="2802282"/>
    <lineage>
        <taxon>Bacteria</taxon>
        <taxon>Bacillati</taxon>
        <taxon>Actinomycetota</taxon>
        <taxon>Actinomycetes</taxon>
        <taxon>Mycobacteriales</taxon>
        <taxon>Nocardiaceae</taxon>
        <taxon>Nocardia</taxon>
    </lineage>
</organism>
<keyword evidence="6" id="KW-1185">Reference proteome</keyword>
<dbReference type="Pfam" id="PF00196">
    <property type="entry name" value="GerE"/>
    <property type="match status" value="1"/>
</dbReference>
<reference evidence="5 6" key="1">
    <citation type="submission" date="2021-01" db="EMBL/GenBank/DDBJ databases">
        <title>WGS of actinomycetes isolated from Thailand.</title>
        <authorList>
            <person name="Thawai C."/>
        </authorList>
    </citation>
    <scope>NUCLEOTIDE SEQUENCE [LARGE SCALE GENOMIC DNA]</scope>
    <source>
        <strain evidence="5 6">LPG 2</strain>
    </source>
</reference>
<dbReference type="SMART" id="SM00421">
    <property type="entry name" value="HTH_LUXR"/>
    <property type="match status" value="1"/>
</dbReference>
<dbReference type="Gene3D" id="1.10.10.10">
    <property type="entry name" value="Winged helix-like DNA-binding domain superfamily/Winged helix DNA-binding domain"/>
    <property type="match status" value="1"/>
</dbReference>
<evidence type="ECO:0000313" key="5">
    <source>
        <dbReference type="EMBL" id="MBL1077056.1"/>
    </source>
</evidence>
<keyword evidence="2" id="KW-0238">DNA-binding</keyword>
<evidence type="ECO:0000256" key="1">
    <source>
        <dbReference type="ARBA" id="ARBA00023015"/>
    </source>
</evidence>
<dbReference type="PRINTS" id="PR00038">
    <property type="entry name" value="HTHLUXR"/>
</dbReference>
<keyword evidence="3" id="KW-0804">Transcription</keyword>
<protein>
    <recommendedName>
        <fullName evidence="4">HTH luxR-type domain-containing protein</fullName>
    </recommendedName>
</protein>
<dbReference type="InterPro" id="IPR016032">
    <property type="entry name" value="Sig_transdc_resp-reg_C-effctor"/>
</dbReference>
<evidence type="ECO:0000256" key="3">
    <source>
        <dbReference type="ARBA" id="ARBA00023163"/>
    </source>
</evidence>
<sequence>MAKAASAAALTGAIEELCRTTSGAVALERAVATQLGDYVPFDAWYALTIDPASLLPTGGYHESGVALHLIPHLLEIEARGEDALTWPAMSRAGLRVDTLDRATAGDRERSQRYREVLTPGGIGQELRATFTTSSGIWGALILLRGSDSPDFSAGEVRVIEESTAGVATALRREMVLTEIALGECRNGPGLLLLDDSLGIIDATAGAAAWLAEIDDSTDAAHRIPYAVTAVGHRVLAGVTPVRSRVRTRTGRWLTLHAERLHADARRISVIIEPARPVEIAELVADAYGLTVREREIVRLLTGGYTRREIARALTLSSHTVDDHIKKIFGKLEVRSRAELTSKLYFDQHAPRIDADVAVGASGWFVH</sequence>
<dbReference type="EMBL" id="JAERRJ010000008">
    <property type="protein sequence ID" value="MBL1077056.1"/>
    <property type="molecule type" value="Genomic_DNA"/>
</dbReference>
<dbReference type="PROSITE" id="PS50043">
    <property type="entry name" value="HTH_LUXR_2"/>
    <property type="match status" value="1"/>
</dbReference>
<dbReference type="InterPro" id="IPR000792">
    <property type="entry name" value="Tscrpt_reg_LuxR_C"/>
</dbReference>
<dbReference type="PANTHER" id="PTHR44688:SF16">
    <property type="entry name" value="DNA-BINDING TRANSCRIPTIONAL ACTIVATOR DEVR_DOSR"/>
    <property type="match status" value="1"/>
</dbReference>
<dbReference type="PANTHER" id="PTHR44688">
    <property type="entry name" value="DNA-BINDING TRANSCRIPTIONAL ACTIVATOR DEVR_DOSR"/>
    <property type="match status" value="1"/>
</dbReference>
<dbReference type="SUPFAM" id="SSF46894">
    <property type="entry name" value="C-terminal effector domain of the bipartite response regulators"/>
    <property type="match status" value="1"/>
</dbReference>
<evidence type="ECO:0000256" key="2">
    <source>
        <dbReference type="ARBA" id="ARBA00023125"/>
    </source>
</evidence>
<evidence type="ECO:0000259" key="4">
    <source>
        <dbReference type="PROSITE" id="PS50043"/>
    </source>
</evidence>
<keyword evidence="1" id="KW-0805">Transcription regulation</keyword>
<accession>A0ABS1M8Y3</accession>
<evidence type="ECO:0000313" key="6">
    <source>
        <dbReference type="Proteomes" id="UP000602198"/>
    </source>
</evidence>
<gene>
    <name evidence="5" type="ORF">JK358_21900</name>
</gene>